<accession>A0ACC1LYG9</accession>
<feature type="non-terminal residue" evidence="1">
    <location>
        <position position="334"/>
    </location>
</feature>
<comment type="caution">
    <text evidence="1">The sequence shown here is derived from an EMBL/GenBank/DDBJ whole genome shotgun (WGS) entry which is preliminary data.</text>
</comment>
<protein>
    <submittedName>
        <fullName evidence="1">Uncharacterized protein</fullName>
    </submittedName>
</protein>
<proteinExistence type="predicted"/>
<organism evidence="1 2">
    <name type="scientific">Coemansia aciculifera</name>
    <dbReference type="NCBI Taxonomy" id="417176"/>
    <lineage>
        <taxon>Eukaryota</taxon>
        <taxon>Fungi</taxon>
        <taxon>Fungi incertae sedis</taxon>
        <taxon>Zoopagomycota</taxon>
        <taxon>Kickxellomycotina</taxon>
        <taxon>Kickxellomycetes</taxon>
        <taxon>Kickxellales</taxon>
        <taxon>Kickxellaceae</taxon>
        <taxon>Coemansia</taxon>
    </lineage>
</organism>
<sequence length="334" mass="34236">MKSPFALVIASAFTVLLVDAGDSAAPAAHLDKRIIAGSAVASGKYPFAVRLNIQRGEDDYLCGGSLLLNNYVVTAAHCLVDADTNAIAEPQTVSVCYGSNDISGQTCTTATNITVNRLYNPNTITNDIALIQINPLKLKTGSVETVSVYTGQLSEKQTLTTMGWGKTSNTSPTLPQTLMSVDIEIGTAQECQVADPTYTTPNGPEVCSANTLTPGKDSCQGDSGSPSVITSNGVVYLVALTSSGTDPSNPGSADCATSDGLAFYTHVNYFMSFITSTTGMSSSSFTSNQTSTTSNSGGGASATSGGDSNNSSSNSNSNHNSSPARLVGSASLLP</sequence>
<keyword evidence="2" id="KW-1185">Reference proteome</keyword>
<reference evidence="1" key="1">
    <citation type="submission" date="2022-07" db="EMBL/GenBank/DDBJ databases">
        <title>Phylogenomic reconstructions and comparative analyses of Kickxellomycotina fungi.</title>
        <authorList>
            <person name="Reynolds N.K."/>
            <person name="Stajich J.E."/>
            <person name="Barry K."/>
            <person name="Grigoriev I.V."/>
            <person name="Crous P."/>
            <person name="Smith M.E."/>
        </authorList>
    </citation>
    <scope>NUCLEOTIDE SEQUENCE</scope>
    <source>
        <strain evidence="1">CBS 190363</strain>
    </source>
</reference>
<dbReference type="EMBL" id="JANBVB010001622">
    <property type="protein sequence ID" value="KAJ2889867.1"/>
    <property type="molecule type" value="Genomic_DNA"/>
</dbReference>
<evidence type="ECO:0000313" key="1">
    <source>
        <dbReference type="EMBL" id="KAJ2889867.1"/>
    </source>
</evidence>
<dbReference type="Proteomes" id="UP001139981">
    <property type="component" value="Unassembled WGS sequence"/>
</dbReference>
<gene>
    <name evidence="1" type="ORF">IWW38_004453</name>
</gene>
<name>A0ACC1LYG9_9FUNG</name>
<evidence type="ECO:0000313" key="2">
    <source>
        <dbReference type="Proteomes" id="UP001139981"/>
    </source>
</evidence>